<evidence type="ECO:0000256" key="1">
    <source>
        <dbReference type="SAM" id="MobiDB-lite"/>
    </source>
</evidence>
<reference evidence="2" key="1">
    <citation type="submission" date="2020-11" db="EMBL/GenBank/DDBJ databases">
        <authorList>
            <person name="Tran Van P."/>
        </authorList>
    </citation>
    <scope>NUCLEOTIDE SEQUENCE</scope>
</reference>
<evidence type="ECO:0000313" key="2">
    <source>
        <dbReference type="EMBL" id="CAD7222968.1"/>
    </source>
</evidence>
<feature type="compositionally biased region" description="Polar residues" evidence="1">
    <location>
        <begin position="74"/>
        <end position="98"/>
    </location>
</feature>
<feature type="region of interest" description="Disordered" evidence="1">
    <location>
        <begin position="19"/>
        <end position="142"/>
    </location>
</feature>
<feature type="compositionally biased region" description="Low complexity" evidence="1">
    <location>
        <begin position="105"/>
        <end position="118"/>
    </location>
</feature>
<accession>A0A7R8ZG40</accession>
<sequence length="142" mass="15145">MQAPLVEKHASSLGLHLATISQEGAMGPRFPVTPRPIGGKSTIAFEPSPEPPMSTPRKIKDHMKSNPLGLDVMDSSNKKMQSFHSPPRSKQGSPTPTHSSEDVSDTCSEASTSSSIGTPTKAVVNHTPRSRPPPGGYAHKLW</sequence>
<gene>
    <name evidence="2" type="ORF">CTOB1V02_LOCUS964</name>
</gene>
<dbReference type="AlphaFoldDB" id="A0A7R8ZG40"/>
<name>A0A7R8ZG40_9CRUS</name>
<dbReference type="EMBL" id="OB660130">
    <property type="protein sequence ID" value="CAD7222968.1"/>
    <property type="molecule type" value="Genomic_DNA"/>
</dbReference>
<protein>
    <submittedName>
        <fullName evidence="2">Uncharacterized protein</fullName>
    </submittedName>
</protein>
<organism evidence="2">
    <name type="scientific">Cyprideis torosa</name>
    <dbReference type="NCBI Taxonomy" id="163714"/>
    <lineage>
        <taxon>Eukaryota</taxon>
        <taxon>Metazoa</taxon>
        <taxon>Ecdysozoa</taxon>
        <taxon>Arthropoda</taxon>
        <taxon>Crustacea</taxon>
        <taxon>Oligostraca</taxon>
        <taxon>Ostracoda</taxon>
        <taxon>Podocopa</taxon>
        <taxon>Podocopida</taxon>
        <taxon>Cytherocopina</taxon>
        <taxon>Cytheroidea</taxon>
        <taxon>Cytherideidae</taxon>
        <taxon>Cyprideis</taxon>
    </lineage>
</organism>
<proteinExistence type="predicted"/>